<reference evidence="7 8" key="1">
    <citation type="submission" date="2017-08" db="EMBL/GenBank/DDBJ databases">
        <title>Acidophilic green algal genome provides insights into adaptation to an acidic environment.</title>
        <authorList>
            <person name="Hirooka S."/>
            <person name="Hirose Y."/>
            <person name="Kanesaki Y."/>
            <person name="Higuchi S."/>
            <person name="Fujiwara T."/>
            <person name="Onuma R."/>
            <person name="Era A."/>
            <person name="Ohbayashi R."/>
            <person name="Uzuka A."/>
            <person name="Nozaki H."/>
            <person name="Yoshikawa H."/>
            <person name="Miyagishima S.Y."/>
        </authorList>
    </citation>
    <scope>NUCLEOTIDE SEQUENCE [LARGE SCALE GENOMIC DNA]</scope>
    <source>
        <strain evidence="7 8">NIES-2499</strain>
    </source>
</reference>
<dbReference type="Pfam" id="PF00394">
    <property type="entry name" value="Cu-oxidase"/>
    <property type="match status" value="1"/>
</dbReference>
<gene>
    <name evidence="7" type="ORF">CEUSTIGMA_g8129.t1</name>
</gene>
<dbReference type="PANTHER" id="PTHR11709">
    <property type="entry name" value="MULTI-COPPER OXIDASE"/>
    <property type="match status" value="1"/>
</dbReference>
<dbReference type="PANTHER" id="PTHR11709:SF511">
    <property type="entry name" value="LACCASE"/>
    <property type="match status" value="1"/>
</dbReference>
<dbReference type="InterPro" id="IPR001117">
    <property type="entry name" value="Cu-oxidase_2nd"/>
</dbReference>
<dbReference type="GO" id="GO:0005507">
    <property type="term" value="F:copper ion binding"/>
    <property type="evidence" value="ECO:0007669"/>
    <property type="project" value="InterPro"/>
</dbReference>
<dbReference type="GO" id="GO:0016491">
    <property type="term" value="F:oxidoreductase activity"/>
    <property type="evidence" value="ECO:0007669"/>
    <property type="project" value="InterPro"/>
</dbReference>
<evidence type="ECO:0000259" key="4">
    <source>
        <dbReference type="Pfam" id="PF00394"/>
    </source>
</evidence>
<evidence type="ECO:0000259" key="5">
    <source>
        <dbReference type="Pfam" id="PF07731"/>
    </source>
</evidence>
<organism evidence="7 8">
    <name type="scientific">Chlamydomonas eustigma</name>
    <dbReference type="NCBI Taxonomy" id="1157962"/>
    <lineage>
        <taxon>Eukaryota</taxon>
        <taxon>Viridiplantae</taxon>
        <taxon>Chlorophyta</taxon>
        <taxon>core chlorophytes</taxon>
        <taxon>Chlorophyceae</taxon>
        <taxon>CS clade</taxon>
        <taxon>Chlamydomonadales</taxon>
        <taxon>Chlamydomonadaceae</taxon>
        <taxon>Chlamydomonas</taxon>
    </lineage>
</organism>
<dbReference type="Gene3D" id="2.60.40.420">
    <property type="entry name" value="Cupredoxins - blue copper proteins"/>
    <property type="match status" value="3"/>
</dbReference>
<dbReference type="CDD" id="cd04205">
    <property type="entry name" value="CuRO_2_LCC_like"/>
    <property type="match status" value="1"/>
</dbReference>
<proteinExistence type="inferred from homology"/>
<dbReference type="InterPro" id="IPR045087">
    <property type="entry name" value="Cu-oxidase_fam"/>
</dbReference>
<feature type="domain" description="Plastocyanin-like" evidence="5">
    <location>
        <begin position="600"/>
        <end position="717"/>
    </location>
</feature>
<evidence type="ECO:0000313" key="7">
    <source>
        <dbReference type="EMBL" id="GAX80694.1"/>
    </source>
</evidence>
<dbReference type="InterPro" id="IPR011707">
    <property type="entry name" value="Cu-oxidase-like_N"/>
</dbReference>
<feature type="transmembrane region" description="Helical" evidence="3">
    <location>
        <begin position="21"/>
        <end position="41"/>
    </location>
</feature>
<evidence type="ECO:0000259" key="6">
    <source>
        <dbReference type="Pfam" id="PF07732"/>
    </source>
</evidence>
<feature type="domain" description="Plastocyanin-like" evidence="6">
    <location>
        <begin position="75"/>
        <end position="194"/>
    </location>
</feature>
<dbReference type="SUPFAM" id="SSF49503">
    <property type="entry name" value="Cupredoxins"/>
    <property type="match status" value="3"/>
</dbReference>
<dbReference type="STRING" id="1157962.A0A250XC81"/>
<dbReference type="EMBL" id="BEGY01000055">
    <property type="protein sequence ID" value="GAX80694.1"/>
    <property type="molecule type" value="Genomic_DNA"/>
</dbReference>
<sequence length="763" mass="83780">MSQCTSSNQSLQIMLFNGLRLGILRLFLCIFWTNLFLHSFASCQNPVIPYSIGPPVLKGRRFSGGLIFFDLNVTVAKGGPDCYPRDVVLVNGHFQPSIQVYVNDTVHIKVRNQLPKDFPEVSSGISIHWHGLYMWNNATWYDGTPYIMQCPIAIDRTFTYKFLVNEIPGTYIWHDHSSALRSDGLQGSFIVRSSDPDQAYIWTNTSVDYTLFISDWYHNEGNVMAMQLNRPMVQANVTANSGSYRDIPAPDALLINGMGFYGDCNMNGLTLSLGENGVLVPVCGPQLHNLTHPVPGNSGGKSGGCSHQVFDVVPGESYFMRIVNAGMATYVTICFEGHNVTVVTGDVIPMAPVDFQCIDLNVAQRYDVVLTAYSDDSYIGSSFWISVHSQHRPASPSTYAVLRYVDPAGSSTTDSSASSADSSLGISEEMQPSGTSGSAVAGATWPSTPPPQPGLFPWTLNETLAINANDGMLGYLDGGYLPGFWDLYLKNGAYESILYGTADRVIVLNQTSPVLSKNGVLRWAMDNVAMPTDPPCEPLMRTLKRIPTWLQEHTLNTSNASAVEALMIEATSRGEYASNKIQTPSVFLDGMPTPKVPIVGLHLAQIKLGQVVDIVINNRPGSEGNPEYADGPSATYLHSIHLHGHKFWVLGMGTGVYSDSLKGTLNFFNPMLRDTMTLPAGGWLVIRFLANNAGIWPLHCHILWHAFMGQQVYIVEGDASEWPPVPKGMPACTQKCIYNFAPFTQRYINKTYGSKNSYQLPQG</sequence>
<keyword evidence="3" id="KW-0472">Membrane</keyword>
<keyword evidence="3" id="KW-0812">Transmembrane</keyword>
<evidence type="ECO:0000256" key="3">
    <source>
        <dbReference type="SAM" id="Phobius"/>
    </source>
</evidence>
<evidence type="ECO:0000313" key="8">
    <source>
        <dbReference type="Proteomes" id="UP000232323"/>
    </source>
</evidence>
<dbReference type="InterPro" id="IPR008972">
    <property type="entry name" value="Cupredoxin"/>
</dbReference>
<dbReference type="Pfam" id="PF07731">
    <property type="entry name" value="Cu-oxidase_2"/>
    <property type="match status" value="1"/>
</dbReference>
<protein>
    <recommendedName>
        <fullName evidence="9">Laccase</fullName>
    </recommendedName>
</protein>
<feature type="region of interest" description="Disordered" evidence="2">
    <location>
        <begin position="409"/>
        <end position="446"/>
    </location>
</feature>
<dbReference type="Proteomes" id="UP000232323">
    <property type="component" value="Unassembled WGS sequence"/>
</dbReference>
<comment type="caution">
    <text evidence="7">The sequence shown here is derived from an EMBL/GenBank/DDBJ whole genome shotgun (WGS) entry which is preliminary data.</text>
</comment>
<keyword evidence="3" id="KW-1133">Transmembrane helix</keyword>
<dbReference type="InterPro" id="IPR011706">
    <property type="entry name" value="Cu-oxidase_C"/>
</dbReference>
<dbReference type="OrthoDB" id="2121828at2759"/>
<dbReference type="CDD" id="cd04206">
    <property type="entry name" value="CuRO_1_LCC_like"/>
    <property type="match status" value="1"/>
</dbReference>
<comment type="similarity">
    <text evidence="1">Belongs to the multicopper oxidase family.</text>
</comment>
<keyword evidence="8" id="KW-1185">Reference proteome</keyword>
<accession>A0A250XC81</accession>
<feature type="domain" description="Plastocyanin-like" evidence="4">
    <location>
        <begin position="208"/>
        <end position="405"/>
    </location>
</feature>
<feature type="compositionally biased region" description="Low complexity" evidence="2">
    <location>
        <begin position="410"/>
        <end position="423"/>
    </location>
</feature>
<evidence type="ECO:0008006" key="9">
    <source>
        <dbReference type="Google" id="ProtNLM"/>
    </source>
</evidence>
<name>A0A250XC81_9CHLO</name>
<evidence type="ECO:0000256" key="2">
    <source>
        <dbReference type="SAM" id="MobiDB-lite"/>
    </source>
</evidence>
<dbReference type="AlphaFoldDB" id="A0A250XC81"/>
<evidence type="ECO:0000256" key="1">
    <source>
        <dbReference type="ARBA" id="ARBA00010609"/>
    </source>
</evidence>
<dbReference type="Pfam" id="PF07732">
    <property type="entry name" value="Cu-oxidase_3"/>
    <property type="match status" value="1"/>
</dbReference>